<sequence length="84" mass="9635">MDTADKYTSLFFLDVFIYIFAFCLAQHLGNPLLLAIYVVCSIVLFLIFSAFIKNKDLPFSVFLVILLIVKMGFLVCCHFYFSMG</sequence>
<evidence type="ECO:0000313" key="3">
    <source>
        <dbReference type="EMBL" id="QPT44909.1"/>
    </source>
</evidence>
<gene>
    <name evidence="2" type="ORF">A7456_06935</name>
    <name evidence="3" type="ORF">I6G26_02410</name>
</gene>
<evidence type="ECO:0000313" key="4">
    <source>
        <dbReference type="Proteomes" id="UP000092575"/>
    </source>
</evidence>
<keyword evidence="1" id="KW-0472">Membrane</keyword>
<keyword evidence="1" id="KW-1133">Transmembrane helix</keyword>
<accession>A0A1B8QHE9</accession>
<keyword evidence="1" id="KW-0812">Transmembrane</keyword>
<dbReference type="EMBL" id="CP065728">
    <property type="protein sequence ID" value="QPT44909.1"/>
    <property type="molecule type" value="Genomic_DNA"/>
</dbReference>
<name>A0A1B8QHE9_MORNO</name>
<organism evidence="2 4">
    <name type="scientific">Moraxella nonliquefaciens</name>
    <dbReference type="NCBI Taxonomy" id="478"/>
    <lineage>
        <taxon>Bacteria</taxon>
        <taxon>Pseudomonadati</taxon>
        <taxon>Pseudomonadota</taxon>
        <taxon>Gammaproteobacteria</taxon>
        <taxon>Moraxellales</taxon>
        <taxon>Moraxellaceae</taxon>
        <taxon>Moraxella</taxon>
    </lineage>
</organism>
<evidence type="ECO:0000313" key="2">
    <source>
        <dbReference type="EMBL" id="OBX82774.1"/>
    </source>
</evidence>
<proteinExistence type="predicted"/>
<dbReference type="Proteomes" id="UP000092575">
    <property type="component" value="Unassembled WGS sequence"/>
</dbReference>
<feature type="transmembrane region" description="Helical" evidence="1">
    <location>
        <begin position="59"/>
        <end position="81"/>
    </location>
</feature>
<dbReference type="Proteomes" id="UP000594834">
    <property type="component" value="Chromosome"/>
</dbReference>
<reference evidence="3 5" key="2">
    <citation type="submission" date="2020-12" db="EMBL/GenBank/DDBJ databases">
        <title>FDA dAtabase for Regulatory Grade micrObial Sequences (FDA-ARGOS): Supporting development and validation of Infectious Disease Dx tests.</title>
        <authorList>
            <person name="Sproer C."/>
            <person name="Gronow S."/>
            <person name="Severitt S."/>
            <person name="Schroder I."/>
            <person name="Tallon L."/>
            <person name="Sadzewicz L."/>
            <person name="Zhao X."/>
            <person name="Boylan J."/>
            <person name="Ott S."/>
            <person name="Bowen H."/>
            <person name="Vavikolanu K."/>
            <person name="Mehta A."/>
            <person name="Aluvathingal J."/>
            <person name="Nadendla S."/>
            <person name="Lowell S."/>
            <person name="Myers T."/>
            <person name="Yan Y."/>
            <person name="Sichtig H."/>
        </authorList>
    </citation>
    <scope>NUCLEOTIDE SEQUENCE [LARGE SCALE GENOMIC DNA]</scope>
    <source>
        <strain evidence="3 5">FDAARGOS_869</strain>
    </source>
</reference>
<feature type="transmembrane region" description="Helical" evidence="1">
    <location>
        <begin position="34"/>
        <end position="52"/>
    </location>
</feature>
<dbReference type="AlphaFoldDB" id="A0A1B8QHE9"/>
<dbReference type="EMBL" id="LXTW01000036">
    <property type="protein sequence ID" value="OBX82774.1"/>
    <property type="molecule type" value="Genomic_DNA"/>
</dbReference>
<dbReference type="RefSeq" id="WP_067010434.1">
    <property type="nucleotide sequence ID" value="NZ_CP065728.1"/>
</dbReference>
<evidence type="ECO:0000256" key="1">
    <source>
        <dbReference type="SAM" id="Phobius"/>
    </source>
</evidence>
<evidence type="ECO:0000313" key="5">
    <source>
        <dbReference type="Proteomes" id="UP000594834"/>
    </source>
</evidence>
<reference evidence="2 4" key="1">
    <citation type="submission" date="2016-05" db="EMBL/GenBank/DDBJ databases">
        <title>Draft genome sequence of Moraxella nonliquefaciens CCUG 348T.</title>
        <authorList>
            <person name="Salva-Serra F."/>
            <person name="Engstrom-Jakobsson H."/>
            <person name="Thorell K."/>
            <person name="Gonzales-Siles L."/>
            <person name="Karlsson R."/>
            <person name="Boulund F."/>
            <person name="Engstrand L."/>
            <person name="Kristiansson E."/>
            <person name="Moore E."/>
        </authorList>
    </citation>
    <scope>NUCLEOTIDE SEQUENCE [LARGE SCALE GENOMIC DNA]</scope>
    <source>
        <strain evidence="2 4">CCUG 348</strain>
    </source>
</reference>
<protein>
    <submittedName>
        <fullName evidence="2">Uncharacterized protein</fullName>
    </submittedName>
</protein>
<keyword evidence="5" id="KW-1185">Reference proteome</keyword>
<feature type="transmembrane region" description="Helical" evidence="1">
    <location>
        <begin position="7"/>
        <end position="28"/>
    </location>
</feature>